<dbReference type="RefSeq" id="XP_018155024.1">
    <property type="nucleotide sequence ID" value="XM_018305600.1"/>
</dbReference>
<evidence type="ECO:0000313" key="2">
    <source>
        <dbReference type="Proteomes" id="UP000092177"/>
    </source>
</evidence>
<dbReference type="GeneID" id="28869707"/>
<dbReference type="VEuPathDB" id="FungiDB:CH63R_10626"/>
<name>A0A1B7Y399_COLHI</name>
<dbReference type="EMBL" id="LTAN01000007">
    <property type="protein sequence ID" value="OBR06506.1"/>
    <property type="molecule type" value="Genomic_DNA"/>
</dbReference>
<reference evidence="2" key="1">
    <citation type="journal article" date="2017" name="BMC Genomics">
        <title>Gapless genome assembly of Colletotrichum higginsianum reveals chromosome structure and association of transposable elements with secondary metabolite gene clusters.</title>
        <authorList>
            <person name="Dallery J.-F."/>
            <person name="Lapalu N."/>
            <person name="Zampounis A."/>
            <person name="Pigne S."/>
            <person name="Luyten I."/>
            <person name="Amselem J."/>
            <person name="Wittenberg A.H.J."/>
            <person name="Zhou S."/>
            <person name="de Queiroz M.V."/>
            <person name="Robin G.P."/>
            <person name="Auger A."/>
            <person name="Hainaut M."/>
            <person name="Henrissat B."/>
            <person name="Kim K.-T."/>
            <person name="Lee Y.-H."/>
            <person name="Lespinet O."/>
            <person name="Schwartz D.C."/>
            <person name="Thon M.R."/>
            <person name="O'Connell R.J."/>
        </authorList>
    </citation>
    <scope>NUCLEOTIDE SEQUENCE [LARGE SCALE GENOMIC DNA]</scope>
    <source>
        <strain evidence="2">IMI 349063</strain>
    </source>
</reference>
<sequence length="771" mass="84870">MSDQVGFSFQADVVNTASMGHVLTGRLLKALSDGGVDTYALWSAVQLGKLMPVQKSLQSTLYAQIASKKTYQSVLSKALSIGWGHSAPVADLARTVAGSNAIILVGALATGCQPFAAAQCLWELMSVHGLEADMLPTVDVLKGLVGYLAPFVQDLGFSKVVQHITNVCERVIRSRRTVGRLPERLRTEQQVLQMKNLGSPVALARAIKQLILTSKNGQSDYMVLEMRGSWLPAFASHVLGMSVELRLGDQIVWASGGDRGSIHFQLDRHWECSSENSLRGAGPMTLRIEPDNEETECSPISVDYLLGEALEAQFVKRPEINADTAESIKAAIAELSFRLLKNTWSSTYKSPHPLQAAFDCPMVGHSQGILALEKTLIQLGISLDNFENEQASYDIHLNRTWGGLRGRCGLHRTPPNLYHYTLHGERAYTTENCVCSFVAKLIRGFAITALALMFCTFEADQLRVQEHVLIDDNVTSWARAMVFGKVENTPLNGQRRPFVGGRQAPSHRDLFSHLAELICNDFSTDWQQNSDTSKLRNYLLGVSGKHYTIYYTCIMTDECYDGLGRMIAIQSGRASVNGAFRNVIVEGIPPKVESALDLISGHQNPVRLAGGTCLEPHCRPPKTSILVNVILLEKVISVRLKLAVDAQKTMTVSFRRCISQLLSGWVVPRCEHPRNKPYEVPEGEDIVVSGFNVPQLPGEQASGEVMVYALRSRKLEQLLTCGLMQEQLTNWKSGRSSKKPCPGVLQVTACLECCIHFARRPGHRPCVVMGG</sequence>
<dbReference type="KEGG" id="chig:CH63R_10626"/>
<comment type="caution">
    <text evidence="1">The sequence shown here is derived from an EMBL/GenBank/DDBJ whole genome shotgun (WGS) entry which is preliminary data.</text>
</comment>
<protein>
    <submittedName>
        <fullName evidence="1">Uncharacterized protein</fullName>
    </submittedName>
</protein>
<keyword evidence="2" id="KW-1185">Reference proteome</keyword>
<accession>A0A1B7Y399</accession>
<gene>
    <name evidence="1" type="ORF">CH63R_10626</name>
</gene>
<organism evidence="1 2">
    <name type="scientific">Colletotrichum higginsianum (strain IMI 349063)</name>
    <name type="common">Crucifer anthracnose fungus</name>
    <dbReference type="NCBI Taxonomy" id="759273"/>
    <lineage>
        <taxon>Eukaryota</taxon>
        <taxon>Fungi</taxon>
        <taxon>Dikarya</taxon>
        <taxon>Ascomycota</taxon>
        <taxon>Pezizomycotina</taxon>
        <taxon>Sordariomycetes</taxon>
        <taxon>Hypocreomycetidae</taxon>
        <taxon>Glomerellales</taxon>
        <taxon>Glomerellaceae</taxon>
        <taxon>Colletotrichum</taxon>
        <taxon>Colletotrichum destructivum species complex</taxon>
    </lineage>
</organism>
<dbReference type="AlphaFoldDB" id="A0A1B7Y399"/>
<dbReference type="OrthoDB" id="5425805at2759"/>
<proteinExistence type="predicted"/>
<dbReference type="Proteomes" id="UP000092177">
    <property type="component" value="Unassembled WGS sequence"/>
</dbReference>
<evidence type="ECO:0000313" key="1">
    <source>
        <dbReference type="EMBL" id="OBR06506.1"/>
    </source>
</evidence>